<name>A0A250KTC4_9GAMM</name>
<accession>A0A250KTC4</accession>
<dbReference type="Gene3D" id="3.40.50.2000">
    <property type="entry name" value="Glycogen Phosphorylase B"/>
    <property type="match status" value="1"/>
</dbReference>
<dbReference type="Proteomes" id="UP000266313">
    <property type="component" value="Chromosome"/>
</dbReference>
<sequence length="90" mass="9672">MVNFKEIAAGVLERNAALQCRTQQDIVSTVHSLYADPERRAELARRAGAFLQENRGVIAAIAELIGAAVKTEDESAPEAADFFEGSPVAK</sequence>
<evidence type="ECO:0000313" key="2">
    <source>
        <dbReference type="Proteomes" id="UP000266313"/>
    </source>
</evidence>
<dbReference type="AlphaFoldDB" id="A0A250KTC4"/>
<dbReference type="EMBL" id="AP017928">
    <property type="protein sequence ID" value="BBA34933.1"/>
    <property type="molecule type" value="Genomic_DNA"/>
</dbReference>
<reference evidence="1 2" key="1">
    <citation type="submission" date="2016-12" db="EMBL/GenBank/DDBJ databases">
        <title>Genome sequencing of Methylocaldum marinum.</title>
        <authorList>
            <person name="Takeuchi M."/>
            <person name="Kamagata Y."/>
            <person name="Hiraoka S."/>
            <person name="Oshima K."/>
            <person name="Hattori M."/>
            <person name="Iwasaki W."/>
        </authorList>
    </citation>
    <scope>NUCLEOTIDE SEQUENCE [LARGE SCALE GENOMIC DNA]</scope>
    <source>
        <strain evidence="1 2">S8</strain>
    </source>
</reference>
<keyword evidence="1" id="KW-0808">Transferase</keyword>
<keyword evidence="2" id="KW-1185">Reference proteome</keyword>
<proteinExistence type="predicted"/>
<protein>
    <submittedName>
        <fullName evidence="1">3-deoxy-D-manno-octulosonic-acid transferase</fullName>
    </submittedName>
</protein>
<dbReference type="RefSeq" id="WP_179952368.1">
    <property type="nucleotide sequence ID" value="NZ_AP017928.1"/>
</dbReference>
<evidence type="ECO:0000313" key="1">
    <source>
        <dbReference type="EMBL" id="BBA34933.1"/>
    </source>
</evidence>
<dbReference type="KEGG" id="mmai:sS8_2990"/>
<gene>
    <name evidence="1" type="ORF">sS8_2990</name>
</gene>
<dbReference type="GO" id="GO:0016740">
    <property type="term" value="F:transferase activity"/>
    <property type="evidence" value="ECO:0007669"/>
    <property type="project" value="UniProtKB-KW"/>
</dbReference>
<organism evidence="1 2">
    <name type="scientific">Methylocaldum marinum</name>
    <dbReference type="NCBI Taxonomy" id="1432792"/>
    <lineage>
        <taxon>Bacteria</taxon>
        <taxon>Pseudomonadati</taxon>
        <taxon>Pseudomonadota</taxon>
        <taxon>Gammaproteobacteria</taxon>
        <taxon>Methylococcales</taxon>
        <taxon>Methylococcaceae</taxon>
        <taxon>Methylocaldum</taxon>
    </lineage>
</organism>